<comment type="caution">
    <text evidence="2">The sequence shown here is derived from an EMBL/GenBank/DDBJ whole genome shotgun (WGS) entry which is preliminary data.</text>
</comment>
<keyword evidence="3" id="KW-1185">Reference proteome</keyword>
<dbReference type="InterPro" id="IPR013103">
    <property type="entry name" value="RVT_2"/>
</dbReference>
<dbReference type="Pfam" id="PF07727">
    <property type="entry name" value="RVT_2"/>
    <property type="match status" value="1"/>
</dbReference>
<protein>
    <recommendedName>
        <fullName evidence="1">Reverse transcriptase Ty1/copia-type domain-containing protein</fullName>
    </recommendedName>
</protein>
<evidence type="ECO:0000313" key="2">
    <source>
        <dbReference type="EMBL" id="KAK3007401.1"/>
    </source>
</evidence>
<dbReference type="EMBL" id="JAVXUP010001872">
    <property type="protein sequence ID" value="KAK3007401.1"/>
    <property type="molecule type" value="Genomic_DNA"/>
</dbReference>
<dbReference type="Proteomes" id="UP001188597">
    <property type="component" value="Unassembled WGS sequence"/>
</dbReference>
<dbReference type="AlphaFoldDB" id="A0AA88VEK9"/>
<feature type="domain" description="Reverse transcriptase Ty1/copia-type" evidence="1">
    <location>
        <begin position="1"/>
        <end position="52"/>
    </location>
</feature>
<gene>
    <name evidence="2" type="ORF">RJ639_016407</name>
</gene>
<evidence type="ECO:0000259" key="1">
    <source>
        <dbReference type="Pfam" id="PF07727"/>
    </source>
</evidence>
<proteinExistence type="predicted"/>
<organism evidence="2 3">
    <name type="scientific">Escallonia herrerae</name>
    <dbReference type="NCBI Taxonomy" id="1293975"/>
    <lineage>
        <taxon>Eukaryota</taxon>
        <taxon>Viridiplantae</taxon>
        <taxon>Streptophyta</taxon>
        <taxon>Embryophyta</taxon>
        <taxon>Tracheophyta</taxon>
        <taxon>Spermatophyta</taxon>
        <taxon>Magnoliopsida</taxon>
        <taxon>eudicotyledons</taxon>
        <taxon>Gunneridae</taxon>
        <taxon>Pentapetalae</taxon>
        <taxon>asterids</taxon>
        <taxon>campanulids</taxon>
        <taxon>Escalloniales</taxon>
        <taxon>Escalloniaceae</taxon>
        <taxon>Escallonia</taxon>
    </lineage>
</organism>
<reference evidence="2" key="1">
    <citation type="submission" date="2022-12" db="EMBL/GenBank/DDBJ databases">
        <title>Draft genome assemblies for two species of Escallonia (Escalloniales).</title>
        <authorList>
            <person name="Chanderbali A."/>
            <person name="Dervinis C."/>
            <person name="Anghel I."/>
            <person name="Soltis D."/>
            <person name="Soltis P."/>
            <person name="Zapata F."/>
        </authorList>
    </citation>
    <scope>NUCLEOTIDE SEQUENCE</scope>
    <source>
        <strain evidence="2">UCBG64.0493</strain>
        <tissue evidence="2">Leaf</tissue>
    </source>
</reference>
<evidence type="ECO:0000313" key="3">
    <source>
        <dbReference type="Proteomes" id="UP001188597"/>
    </source>
</evidence>
<accession>A0AA88VEK9</accession>
<name>A0AA88VEK9_9ASTE</name>
<sequence>MAKEFEMTDIGLMSYYLEIEVKQRDEGTFISQEAYAKEILKMFNMKNCNPIMENCNPINFPIEMKKKLSRHIKGVFTWTSKKQSIGTLSRSEAEYVAAMLTFFPCDMAKKFA</sequence>